<evidence type="ECO:0000259" key="2">
    <source>
        <dbReference type="Pfam" id="PF00248"/>
    </source>
</evidence>
<protein>
    <submittedName>
        <fullName evidence="3">Putative aldo-keto reductase</fullName>
    </submittedName>
</protein>
<dbReference type="AlphaFoldDB" id="A0A0K1TP69"/>
<dbReference type="PANTHER" id="PTHR43625">
    <property type="entry name" value="AFLATOXIN B1 ALDEHYDE REDUCTASE"/>
    <property type="match status" value="1"/>
</dbReference>
<feature type="domain" description="NADP-dependent oxidoreductase" evidence="2">
    <location>
        <begin position="27"/>
        <end position="320"/>
    </location>
</feature>
<proteinExistence type="predicted"/>
<dbReference type="Pfam" id="PF00248">
    <property type="entry name" value="Aldo_ket_red"/>
    <property type="match status" value="1"/>
</dbReference>
<dbReference type="InterPro" id="IPR050791">
    <property type="entry name" value="Aldo-Keto_reductase"/>
</dbReference>
<dbReference type="InterPro" id="IPR023210">
    <property type="entry name" value="NADP_OxRdtase_dom"/>
</dbReference>
<dbReference type="GO" id="GO:0005737">
    <property type="term" value="C:cytoplasm"/>
    <property type="evidence" value="ECO:0007669"/>
    <property type="project" value="TreeGrafter"/>
</dbReference>
<evidence type="ECO:0000313" key="3">
    <source>
        <dbReference type="EMBL" id="AKV89127.1"/>
    </source>
</evidence>
<dbReference type="Gene3D" id="3.20.20.100">
    <property type="entry name" value="NADP-dependent oxidoreductase domain"/>
    <property type="match status" value="1"/>
</dbReference>
<name>A0A0K1TP69_STRRO</name>
<accession>A0A0K1TP69</accession>
<dbReference type="EMBL" id="KP823601">
    <property type="protein sequence ID" value="AKV89127.1"/>
    <property type="molecule type" value="Genomic_DNA"/>
</dbReference>
<dbReference type="SUPFAM" id="SSF51430">
    <property type="entry name" value="NAD(P)-linked oxidoreductase"/>
    <property type="match status" value="1"/>
</dbReference>
<dbReference type="InterPro" id="IPR036812">
    <property type="entry name" value="NAD(P)_OxRdtase_dom_sf"/>
</dbReference>
<reference evidence="3" key="1">
    <citation type="submission" date="2015-02" db="EMBL/GenBank/DDBJ databases">
        <title>Discovery of a novel antibiotic invisible to genome mining, by efficient functional screening of genomic libraries.</title>
        <authorList>
            <person name="Xu M."/>
            <person name="Wang Y."/>
            <person name="Zhao Z."/>
            <person name="Xu L."/>
            <person name="Chen X."/>
            <person name="Gao G."/>
            <person name="Han D."/>
            <person name="Liu L."/>
            <person name="Huang S.-X."/>
            <person name="He X."/>
            <person name="Lin S."/>
            <person name="Kang Q."/>
            <person name="Ou H.-Y."/>
            <person name="Zhou H."/>
            <person name="Pang X."/>
            <person name="Deng Z."/>
            <person name="Tao M."/>
        </authorList>
    </citation>
    <scope>NUCLEOTIDE SEQUENCE</scope>
    <source>
        <strain evidence="3">Sal35</strain>
    </source>
</reference>
<keyword evidence="1" id="KW-0560">Oxidoreductase</keyword>
<dbReference type="PANTHER" id="PTHR43625:SF40">
    <property type="entry name" value="ALDO-KETO REDUCTASE YAKC [NADP(+)]"/>
    <property type="match status" value="1"/>
</dbReference>
<evidence type="ECO:0000256" key="1">
    <source>
        <dbReference type="ARBA" id="ARBA00023002"/>
    </source>
</evidence>
<sequence length="338" mass="36232">MGAELRKGRGAVSVQRVSLGGLDVSGIGLGAMSMSDYYTGAGNDEEEAVRTIRRALDLGVDLIDTAEIYGPFVNEELVGRAVAGRRDEVVIATKFGLVSHDGAGPNVLDSSPANVRKAVEGSLRRLGTDHIDLYYQHRVDPDTPIEDTMGALAELVREGKVRHVGLSEAGPDTIRRAHSVHPVTAVQTEYSLWSREPAEELLPLLRELGAGLVAYSPLGRGFLTGTIRSTRELAPDDFRLSTPRFAEGNFERNLRIVDEVEDVARSVGATPAQVALAWLLAQGDGIVPIPGTRRVARVEENAAAAEVVLTSGQLARLDALTPPVGDRYAEQDLARTGL</sequence>
<dbReference type="CDD" id="cd19076">
    <property type="entry name" value="AKR_AKR13A_13D"/>
    <property type="match status" value="1"/>
</dbReference>
<dbReference type="PRINTS" id="PR00069">
    <property type="entry name" value="ALDKETRDTASE"/>
</dbReference>
<dbReference type="InterPro" id="IPR020471">
    <property type="entry name" value="AKR"/>
</dbReference>
<organism evidence="3">
    <name type="scientific">Streptomyces rochei</name>
    <name type="common">Streptomyces parvullus</name>
    <dbReference type="NCBI Taxonomy" id="1928"/>
    <lineage>
        <taxon>Bacteria</taxon>
        <taxon>Bacillati</taxon>
        <taxon>Actinomycetota</taxon>
        <taxon>Actinomycetes</taxon>
        <taxon>Kitasatosporales</taxon>
        <taxon>Streptomycetaceae</taxon>
        <taxon>Streptomyces</taxon>
        <taxon>Streptomyces rochei group</taxon>
    </lineage>
</organism>
<dbReference type="GO" id="GO:0016491">
    <property type="term" value="F:oxidoreductase activity"/>
    <property type="evidence" value="ECO:0007669"/>
    <property type="project" value="UniProtKB-KW"/>
</dbReference>